<accession>A0ABR4CPN2</accession>
<protein>
    <submittedName>
        <fullName evidence="2">Uncharacterized protein</fullName>
    </submittedName>
</protein>
<keyword evidence="1" id="KW-0732">Signal</keyword>
<dbReference type="Proteomes" id="UP001595075">
    <property type="component" value="Unassembled WGS sequence"/>
</dbReference>
<proteinExistence type="predicted"/>
<feature type="chain" id="PRO_5045873792" evidence="1">
    <location>
        <begin position="21"/>
        <end position="179"/>
    </location>
</feature>
<sequence>MKVFFNAGSLLALLLGAAQAVDMANYKAGSNVEAGFATFVKEWYRTSEEKASTTTYTDFWVPDTGSMILAGNKFVGYKDMLAIKQKLLPPNGNKAWWHLIKGSKISGETATDKTYVADIVIQTTFTPGNCSQATGAATFTILKDKAGVPTLKPHSKAVSLYNLKVSDVNSPTNVACTKS</sequence>
<evidence type="ECO:0000313" key="3">
    <source>
        <dbReference type="Proteomes" id="UP001595075"/>
    </source>
</evidence>
<evidence type="ECO:0000256" key="1">
    <source>
        <dbReference type="SAM" id="SignalP"/>
    </source>
</evidence>
<name>A0ABR4CPN2_9HELO</name>
<gene>
    <name evidence="2" type="ORF">VTL71DRAFT_12566</name>
</gene>
<reference evidence="2 3" key="1">
    <citation type="journal article" date="2024" name="Commun. Biol.">
        <title>Comparative genomic analysis of thermophilic fungi reveals convergent evolutionary adaptations and gene losses.</title>
        <authorList>
            <person name="Steindorff A.S."/>
            <person name="Aguilar-Pontes M.V."/>
            <person name="Robinson A.J."/>
            <person name="Andreopoulos B."/>
            <person name="LaButti K."/>
            <person name="Kuo A."/>
            <person name="Mondo S."/>
            <person name="Riley R."/>
            <person name="Otillar R."/>
            <person name="Haridas S."/>
            <person name="Lipzen A."/>
            <person name="Grimwood J."/>
            <person name="Schmutz J."/>
            <person name="Clum A."/>
            <person name="Reid I.D."/>
            <person name="Moisan M.C."/>
            <person name="Butler G."/>
            <person name="Nguyen T.T.M."/>
            <person name="Dewar K."/>
            <person name="Conant G."/>
            <person name="Drula E."/>
            <person name="Henrissat B."/>
            <person name="Hansel C."/>
            <person name="Singer S."/>
            <person name="Hutchinson M.I."/>
            <person name="de Vries R.P."/>
            <person name="Natvig D.O."/>
            <person name="Powell A.J."/>
            <person name="Tsang A."/>
            <person name="Grigoriev I.V."/>
        </authorList>
    </citation>
    <scope>NUCLEOTIDE SEQUENCE [LARGE SCALE GENOMIC DNA]</scope>
    <source>
        <strain evidence="2 3">CBS 494.80</strain>
    </source>
</reference>
<evidence type="ECO:0000313" key="2">
    <source>
        <dbReference type="EMBL" id="KAL2071331.1"/>
    </source>
</evidence>
<organism evidence="2 3">
    <name type="scientific">Oculimacula yallundae</name>
    <dbReference type="NCBI Taxonomy" id="86028"/>
    <lineage>
        <taxon>Eukaryota</taxon>
        <taxon>Fungi</taxon>
        <taxon>Dikarya</taxon>
        <taxon>Ascomycota</taxon>
        <taxon>Pezizomycotina</taxon>
        <taxon>Leotiomycetes</taxon>
        <taxon>Helotiales</taxon>
        <taxon>Ploettnerulaceae</taxon>
        <taxon>Oculimacula</taxon>
    </lineage>
</organism>
<feature type="signal peptide" evidence="1">
    <location>
        <begin position="1"/>
        <end position="20"/>
    </location>
</feature>
<dbReference type="EMBL" id="JAZHXI010000005">
    <property type="protein sequence ID" value="KAL2071331.1"/>
    <property type="molecule type" value="Genomic_DNA"/>
</dbReference>
<keyword evidence="3" id="KW-1185">Reference proteome</keyword>
<comment type="caution">
    <text evidence="2">The sequence shown here is derived from an EMBL/GenBank/DDBJ whole genome shotgun (WGS) entry which is preliminary data.</text>
</comment>